<dbReference type="AlphaFoldDB" id="A0A1M4RWT0"/>
<proteinExistence type="inferred from homology"/>
<dbReference type="InterPro" id="IPR006059">
    <property type="entry name" value="SBP"/>
</dbReference>
<feature type="signal peptide" evidence="4">
    <location>
        <begin position="1"/>
        <end position="26"/>
    </location>
</feature>
<dbReference type="PROSITE" id="PS51318">
    <property type="entry name" value="TAT"/>
    <property type="match status" value="1"/>
</dbReference>
<evidence type="ECO:0000313" key="5">
    <source>
        <dbReference type="EMBL" id="SHE24418.1"/>
    </source>
</evidence>
<dbReference type="RefSeq" id="WP_073327707.1">
    <property type="nucleotide sequence ID" value="NZ_FQTT01000001.1"/>
</dbReference>
<evidence type="ECO:0000256" key="4">
    <source>
        <dbReference type="SAM" id="SignalP"/>
    </source>
</evidence>
<evidence type="ECO:0000256" key="3">
    <source>
        <dbReference type="ARBA" id="ARBA00022729"/>
    </source>
</evidence>
<dbReference type="Gene3D" id="3.40.190.10">
    <property type="entry name" value="Periplasmic binding protein-like II"/>
    <property type="match status" value="3"/>
</dbReference>
<comment type="similarity">
    <text evidence="1">Belongs to the bacterial solute-binding protein 1 family.</text>
</comment>
<evidence type="ECO:0000313" key="6">
    <source>
        <dbReference type="Proteomes" id="UP000184291"/>
    </source>
</evidence>
<dbReference type="EMBL" id="FQTT01000001">
    <property type="protein sequence ID" value="SHE24418.1"/>
    <property type="molecule type" value="Genomic_DNA"/>
</dbReference>
<dbReference type="Proteomes" id="UP000184291">
    <property type="component" value="Unassembled WGS sequence"/>
</dbReference>
<accession>A0A1M4RWT0</accession>
<gene>
    <name evidence="5" type="ORF">ACGLYG10_0619</name>
</gene>
<protein>
    <recommendedName>
        <fullName evidence="7">Bacterial extracellular solute-binding protein</fullName>
    </recommendedName>
</protein>
<reference evidence="6" key="1">
    <citation type="submission" date="2016-09" db="EMBL/GenBank/DDBJ databases">
        <authorList>
            <person name="Strepis N."/>
        </authorList>
    </citation>
    <scope>NUCLEOTIDE SEQUENCE [LARGE SCALE GENOMIC DNA]</scope>
</reference>
<keyword evidence="3 4" id="KW-0732">Signal</keyword>
<dbReference type="InterPro" id="IPR050490">
    <property type="entry name" value="Bact_solute-bd_prot1"/>
</dbReference>
<dbReference type="OrthoDB" id="2515046at2"/>
<evidence type="ECO:0008006" key="7">
    <source>
        <dbReference type="Google" id="ProtNLM"/>
    </source>
</evidence>
<dbReference type="STRING" id="1892869.ACGLYG10_0619"/>
<dbReference type="PROSITE" id="PS51257">
    <property type="entry name" value="PROKAR_LIPOPROTEIN"/>
    <property type="match status" value="1"/>
</dbReference>
<keyword evidence="6" id="KW-1185">Reference proteome</keyword>
<evidence type="ECO:0000256" key="1">
    <source>
        <dbReference type="ARBA" id="ARBA00008520"/>
    </source>
</evidence>
<dbReference type="SUPFAM" id="SSF53850">
    <property type="entry name" value="Periplasmic binding protein-like II"/>
    <property type="match status" value="1"/>
</dbReference>
<dbReference type="InterPro" id="IPR006061">
    <property type="entry name" value="SBP_1_CS"/>
</dbReference>
<sequence>MTIDRRMFLRAGSAAAVAGATSALLAACGSGSSSSGGAADVDPSAAASAAEAGGELLVWAWDNTIEPCAQAFMKKYPNVKVTVTNVGTSADQYTSLQNAISAGKGGPDVAQVEYYALQQFSISESLADLTQFGAADYEGTFTEGPWNSVHTGEGVYGLPLDSGPMAMFYNEEVFTELGVDVPTTWDEYLDAARKIHAADPSKYIASDTGDAGATLSGLWQAGAQPYTVDGTTVTIDFSSDEAEKFSELQTTLIKEGLLAPISPWTDEWFQGLGDGTIAALVTGAWMPGNFTSSVPGASGKWRVAPQPRWDADTPACAENGGSSLAVMAASEKQALAYSFVEFCSAQDGIQIRIDGGAFPSTTAELDSEDFLGKEFEYFGGQKANEVLSQAAKDVLSGWTYLPFQVYANSIFNDHVGKAYTTGGDTTIAEGLASWQDACIAYGNQQGFTVS</sequence>
<dbReference type="Pfam" id="PF01547">
    <property type="entry name" value="SBP_bac_1"/>
    <property type="match status" value="1"/>
</dbReference>
<dbReference type="CDD" id="cd13585">
    <property type="entry name" value="PBP2_TMBP_like"/>
    <property type="match status" value="1"/>
</dbReference>
<dbReference type="PANTHER" id="PTHR43649">
    <property type="entry name" value="ARABINOSE-BINDING PROTEIN-RELATED"/>
    <property type="match status" value="1"/>
</dbReference>
<dbReference type="PANTHER" id="PTHR43649:SF14">
    <property type="entry name" value="BLR3389 PROTEIN"/>
    <property type="match status" value="1"/>
</dbReference>
<dbReference type="PROSITE" id="PS01037">
    <property type="entry name" value="SBP_BACTERIAL_1"/>
    <property type="match status" value="1"/>
</dbReference>
<evidence type="ECO:0000256" key="2">
    <source>
        <dbReference type="ARBA" id="ARBA00022448"/>
    </source>
</evidence>
<dbReference type="InterPro" id="IPR006311">
    <property type="entry name" value="TAT_signal"/>
</dbReference>
<feature type="chain" id="PRO_5039186793" description="Bacterial extracellular solute-binding protein" evidence="4">
    <location>
        <begin position="27"/>
        <end position="450"/>
    </location>
</feature>
<dbReference type="GO" id="GO:0055085">
    <property type="term" value="P:transmembrane transport"/>
    <property type="evidence" value="ECO:0007669"/>
    <property type="project" value="InterPro"/>
</dbReference>
<organism evidence="5 6">
    <name type="scientific">Actinomyces glycerinitolerans</name>
    <dbReference type="NCBI Taxonomy" id="1892869"/>
    <lineage>
        <taxon>Bacteria</taxon>
        <taxon>Bacillati</taxon>
        <taxon>Actinomycetota</taxon>
        <taxon>Actinomycetes</taxon>
        <taxon>Actinomycetales</taxon>
        <taxon>Actinomycetaceae</taxon>
        <taxon>Actinomyces</taxon>
    </lineage>
</organism>
<keyword evidence="2" id="KW-0813">Transport</keyword>
<name>A0A1M4RWT0_9ACTO</name>